<evidence type="ECO:0000256" key="1">
    <source>
        <dbReference type="SAM" id="MobiDB-lite"/>
    </source>
</evidence>
<evidence type="ECO:0000259" key="2">
    <source>
        <dbReference type="Pfam" id="PF21722"/>
    </source>
</evidence>
<evidence type="ECO:0000313" key="4">
    <source>
        <dbReference type="Proteomes" id="UP000016860"/>
    </source>
</evidence>
<reference evidence="3 4" key="1">
    <citation type="journal article" date="2013" name="Genome Announc.">
        <title>Draft Genome Sequence of the Cellulolytic Bacterium Clostridium papyrosolvens C7 (ATCC 700395).</title>
        <authorList>
            <person name="Zepeda V."/>
            <person name="Dassa B."/>
            <person name="Borovok I."/>
            <person name="Lamed R."/>
            <person name="Bayer E.A."/>
            <person name="Cate J.H."/>
        </authorList>
    </citation>
    <scope>NUCLEOTIDE SEQUENCE [LARGE SCALE GENOMIC DNA]</scope>
    <source>
        <strain evidence="3 4">C7</strain>
    </source>
</reference>
<evidence type="ECO:0000313" key="3">
    <source>
        <dbReference type="EMBL" id="EPR07651.1"/>
    </source>
</evidence>
<dbReference type="Pfam" id="PF21722">
    <property type="entry name" value="Gly_rich_2"/>
    <property type="match status" value="1"/>
</dbReference>
<comment type="caution">
    <text evidence="3">The sequence shown here is derived from an EMBL/GenBank/DDBJ whole genome shotgun (WGS) entry which is preliminary data.</text>
</comment>
<dbReference type="InterPro" id="IPR049304">
    <property type="entry name" value="Gly_rich_dom"/>
</dbReference>
<feature type="domain" description="Glycine-rich" evidence="2">
    <location>
        <begin position="360"/>
        <end position="581"/>
    </location>
</feature>
<dbReference type="RefSeq" id="WP_020817292.1">
    <property type="nucleotide sequence ID" value="NZ_ATAY01000098.1"/>
</dbReference>
<feature type="region of interest" description="Disordered" evidence="1">
    <location>
        <begin position="481"/>
        <end position="534"/>
    </location>
</feature>
<dbReference type="Proteomes" id="UP000016860">
    <property type="component" value="Unassembled WGS sequence"/>
</dbReference>
<name>U4QWK7_9FIRM</name>
<dbReference type="EMBL" id="ATAY01000098">
    <property type="protein sequence ID" value="EPR07651.1"/>
    <property type="molecule type" value="Genomic_DNA"/>
</dbReference>
<dbReference type="STRING" id="1330534.L323_19700"/>
<organism evidence="3 4">
    <name type="scientific">Ruminiclostridium papyrosolvens C7</name>
    <dbReference type="NCBI Taxonomy" id="1330534"/>
    <lineage>
        <taxon>Bacteria</taxon>
        <taxon>Bacillati</taxon>
        <taxon>Bacillota</taxon>
        <taxon>Clostridia</taxon>
        <taxon>Eubacteriales</taxon>
        <taxon>Oscillospiraceae</taxon>
        <taxon>Ruminiclostridium</taxon>
    </lineage>
</organism>
<dbReference type="PATRIC" id="fig|1330534.3.peg.3912"/>
<gene>
    <name evidence="3" type="ORF">L323_19700</name>
</gene>
<dbReference type="AlphaFoldDB" id="U4QWK7"/>
<protein>
    <recommendedName>
        <fullName evidence="2">Glycine-rich domain-containing protein</fullName>
    </recommendedName>
</protein>
<feature type="compositionally biased region" description="Low complexity" evidence="1">
    <location>
        <begin position="524"/>
        <end position="534"/>
    </location>
</feature>
<dbReference type="OrthoDB" id="2068559at2"/>
<feature type="compositionally biased region" description="Gly residues" evidence="1">
    <location>
        <begin position="501"/>
        <end position="521"/>
    </location>
</feature>
<proteinExistence type="predicted"/>
<accession>U4QWK7</accession>
<sequence>MQKSSFFNSINGDRKYNASDYAAYFGSFIGNGVYPNPGNNLAVTASGGMNISVAAGKAWINGYYYENTGTFNMSIDVADGVLKRIDRIVLRLDHLNRQIALSVLKGTPASTPTARTLTRNADIYELAIADILINNGDTAILQANITDQRLNSDLCGIVHGTVEQVNTSEIFNQYQAALDSFKKEKNEDFITWVENLKDILDENTAGNLLNLINDNTSNLDTHLSDYVRQPYSGKVDSDSTSTEYKVTLTPPLTAYEDGLPITIIPNVDCSASPKLNVSGLGATPLLDADGVALTEGAMKANKPYSFVRVGSNFFIRSGSGGKPLQVNYTGSCKIVAETATKGYIECYSSGTLSFSDRLPQTVDVFLVGGGGGGSSSGNSYVGGGGGAGGYTKTFYKVKPSTPVTITVGAGGTAGSTGGSSTYTWLTSASGGGGATSSNGANGGSAGGGGMILSSSTWSAGGVAGSNGGNGTPAYYIKGSSGAGSNGTGQGTPTTDFWGRIHAGGGAGGAGGNTSTGVGTSGDPGTSSFTAGSGSAGQTGSVGVMGCGGGNGGGGYGGGGGGGGYGSSTRGTGGSGIVIIRWGY</sequence>